<accession>A0ABS3J6N6</accession>
<proteinExistence type="inferred from homology"/>
<dbReference type="Gene3D" id="1.20.5.1030">
    <property type="entry name" value="Preprotein translocase secy subunit"/>
    <property type="match status" value="1"/>
</dbReference>
<dbReference type="Proteomes" id="UP000664288">
    <property type="component" value="Unassembled WGS sequence"/>
</dbReference>
<dbReference type="HAMAP" id="MF_00422">
    <property type="entry name" value="SecE"/>
    <property type="match status" value="1"/>
</dbReference>
<evidence type="ECO:0000256" key="2">
    <source>
        <dbReference type="ARBA" id="ARBA00022448"/>
    </source>
</evidence>
<dbReference type="InterPro" id="IPR038379">
    <property type="entry name" value="SecE_sf"/>
</dbReference>
<organism evidence="10 11">
    <name type="scientific">Jiella sonneratiae</name>
    <dbReference type="NCBI Taxonomy" id="2816856"/>
    <lineage>
        <taxon>Bacteria</taxon>
        <taxon>Pseudomonadati</taxon>
        <taxon>Pseudomonadota</taxon>
        <taxon>Alphaproteobacteria</taxon>
        <taxon>Hyphomicrobiales</taxon>
        <taxon>Aurantimonadaceae</taxon>
        <taxon>Jiella</taxon>
    </lineage>
</organism>
<feature type="transmembrane region" description="Helical" evidence="9">
    <location>
        <begin position="29"/>
        <end position="49"/>
    </location>
</feature>
<dbReference type="RefSeq" id="WP_207351979.1">
    <property type="nucleotide sequence ID" value="NZ_JAFMPY010000020.1"/>
</dbReference>
<keyword evidence="6 9" id="KW-1133">Transmembrane helix</keyword>
<protein>
    <recommendedName>
        <fullName evidence="9">Protein translocase subunit SecE</fullName>
    </recommendedName>
</protein>
<dbReference type="NCBIfam" id="TIGR00964">
    <property type="entry name" value="secE_bact"/>
    <property type="match status" value="1"/>
</dbReference>
<evidence type="ECO:0000256" key="1">
    <source>
        <dbReference type="ARBA" id="ARBA00004370"/>
    </source>
</evidence>
<comment type="similarity">
    <text evidence="9">Belongs to the SecE/SEC61-gamma family.</text>
</comment>
<keyword evidence="7 9" id="KW-0811">Translocation</keyword>
<gene>
    <name evidence="9 10" type="primary">secE</name>
    <name evidence="10" type="ORF">J1C47_17010</name>
</gene>
<evidence type="ECO:0000256" key="8">
    <source>
        <dbReference type="ARBA" id="ARBA00023136"/>
    </source>
</evidence>
<keyword evidence="4 9" id="KW-0812">Transmembrane</keyword>
<keyword evidence="3 9" id="KW-1003">Cell membrane</keyword>
<keyword evidence="2 9" id="KW-0813">Transport</keyword>
<keyword evidence="5 9" id="KW-0653">Protein transport</keyword>
<dbReference type="Pfam" id="PF00584">
    <property type="entry name" value="SecE"/>
    <property type="match status" value="1"/>
</dbReference>
<comment type="subcellular location">
    <subcellularLocation>
        <location evidence="9">Cell membrane</location>
        <topology evidence="9">Single-pass membrane protein</topology>
    </subcellularLocation>
    <subcellularLocation>
        <location evidence="1">Membrane</location>
    </subcellularLocation>
</comment>
<evidence type="ECO:0000256" key="3">
    <source>
        <dbReference type="ARBA" id="ARBA00022475"/>
    </source>
</evidence>
<dbReference type="InterPro" id="IPR001901">
    <property type="entry name" value="Translocase_SecE/Sec61-g"/>
</dbReference>
<evidence type="ECO:0000256" key="9">
    <source>
        <dbReference type="HAMAP-Rule" id="MF_00422"/>
    </source>
</evidence>
<dbReference type="EMBL" id="JAFMPY010000020">
    <property type="protein sequence ID" value="MBO0905346.1"/>
    <property type="molecule type" value="Genomic_DNA"/>
</dbReference>
<dbReference type="InterPro" id="IPR005807">
    <property type="entry name" value="SecE_bac"/>
</dbReference>
<comment type="function">
    <text evidence="9">Essential subunit of the Sec protein translocation channel SecYEG. Clamps together the 2 halves of SecY. May contact the channel plug during translocation.</text>
</comment>
<keyword evidence="11" id="KW-1185">Reference proteome</keyword>
<keyword evidence="8 9" id="KW-0472">Membrane</keyword>
<evidence type="ECO:0000313" key="10">
    <source>
        <dbReference type="EMBL" id="MBO0905346.1"/>
    </source>
</evidence>
<comment type="subunit">
    <text evidence="9">Component of the Sec protein translocase complex. Heterotrimer consisting of SecY, SecE and SecG subunits. The heterotrimers can form oligomers, although 1 heterotrimer is thought to be able to translocate proteins. Interacts with the ribosome. Interacts with SecDF, and other proteins may be involved. Interacts with SecA.</text>
</comment>
<evidence type="ECO:0000256" key="7">
    <source>
        <dbReference type="ARBA" id="ARBA00023010"/>
    </source>
</evidence>
<evidence type="ECO:0000256" key="4">
    <source>
        <dbReference type="ARBA" id="ARBA00022692"/>
    </source>
</evidence>
<sequence>MAKTNPFKFLEQVRSETSKVTWPTRRETMISTLMVFVMVVFAAAFFFVADQALGYAVGLIMNAGA</sequence>
<dbReference type="PANTHER" id="PTHR33910">
    <property type="entry name" value="PROTEIN TRANSLOCASE SUBUNIT SECE"/>
    <property type="match status" value="1"/>
</dbReference>
<evidence type="ECO:0000313" key="11">
    <source>
        <dbReference type="Proteomes" id="UP000664288"/>
    </source>
</evidence>
<evidence type="ECO:0000256" key="5">
    <source>
        <dbReference type="ARBA" id="ARBA00022927"/>
    </source>
</evidence>
<comment type="caution">
    <text evidence="10">The sequence shown here is derived from an EMBL/GenBank/DDBJ whole genome shotgun (WGS) entry which is preliminary data.</text>
</comment>
<evidence type="ECO:0000256" key="6">
    <source>
        <dbReference type="ARBA" id="ARBA00022989"/>
    </source>
</evidence>
<name>A0ABS3J6N6_9HYPH</name>
<dbReference type="PANTHER" id="PTHR33910:SF1">
    <property type="entry name" value="PROTEIN TRANSLOCASE SUBUNIT SECE"/>
    <property type="match status" value="1"/>
</dbReference>
<reference evidence="10 11" key="1">
    <citation type="submission" date="2021-03" db="EMBL/GenBank/DDBJ databases">
        <title>Whole genome sequence of Jiella sp. MQZ13P-4.</title>
        <authorList>
            <person name="Tuo L."/>
        </authorList>
    </citation>
    <scope>NUCLEOTIDE SEQUENCE [LARGE SCALE GENOMIC DNA]</scope>
    <source>
        <strain evidence="10 11">MQZ13P-4</strain>
    </source>
</reference>